<name>A0A845AIW7_9SPHN</name>
<keyword evidence="2" id="KW-1185">Reference proteome</keyword>
<reference evidence="1 2" key="1">
    <citation type="submission" date="2019-12" db="EMBL/GenBank/DDBJ databases">
        <title>Genomic-based taxomic classification of the family Erythrobacteraceae.</title>
        <authorList>
            <person name="Xu L."/>
        </authorList>
    </citation>
    <scope>NUCLEOTIDE SEQUENCE [LARGE SCALE GENOMIC DNA]</scope>
    <source>
        <strain evidence="1 2">KEMB 9005-328</strain>
    </source>
</reference>
<evidence type="ECO:0000313" key="1">
    <source>
        <dbReference type="EMBL" id="MXP28486.1"/>
    </source>
</evidence>
<protein>
    <submittedName>
        <fullName evidence="1">Uncharacterized protein</fullName>
    </submittedName>
</protein>
<dbReference type="AlphaFoldDB" id="A0A845AIW7"/>
<gene>
    <name evidence="1" type="ORF">GRI58_06575</name>
</gene>
<comment type="caution">
    <text evidence="1">The sequence shown here is derived from an EMBL/GenBank/DDBJ whole genome shotgun (WGS) entry which is preliminary data.</text>
</comment>
<evidence type="ECO:0000313" key="2">
    <source>
        <dbReference type="Proteomes" id="UP000439780"/>
    </source>
</evidence>
<organism evidence="1 2">
    <name type="scientific">Qipengyuania algicida</name>
    <dbReference type="NCBI Taxonomy" id="1836209"/>
    <lineage>
        <taxon>Bacteria</taxon>
        <taxon>Pseudomonadati</taxon>
        <taxon>Pseudomonadota</taxon>
        <taxon>Alphaproteobacteria</taxon>
        <taxon>Sphingomonadales</taxon>
        <taxon>Erythrobacteraceae</taxon>
        <taxon>Qipengyuania</taxon>
    </lineage>
</organism>
<dbReference type="RefSeq" id="WP_160752787.1">
    <property type="nucleotide sequence ID" value="NZ_WTYA01000004.1"/>
</dbReference>
<sequence length="94" mass="10293">MNAQELSQTALDSAICDLFCLVGGQSFKHVNGEHILPIMLFNDETRTVALVDVGLKVIAIAPTRSYLDQTIFFKECGHSWAVQNICLASLSLPL</sequence>
<dbReference type="Proteomes" id="UP000439780">
    <property type="component" value="Unassembled WGS sequence"/>
</dbReference>
<dbReference type="EMBL" id="WTYA01000004">
    <property type="protein sequence ID" value="MXP28486.1"/>
    <property type="molecule type" value="Genomic_DNA"/>
</dbReference>
<accession>A0A845AIW7</accession>
<proteinExistence type="predicted"/>